<evidence type="ECO:0000313" key="3">
    <source>
        <dbReference type="EMBL" id="CCA24654.1"/>
    </source>
</evidence>
<sequence>MKINGHRPLVYIGACGAHFEKLSQLGTRKSSMANLISAILAVALSKYGTSTTTGSYPGRCSTFSDCKAAYGNGYDCVAVETKTPGLEQLTMCISTGAICSGRLAGTCPTFSSWPSAYRVVQPVCAFTPVQNCTSFQNVSASSTTSGNNSSTSSNTTVQTDVDCYSRTFSSNETNVTVNGIYKCMDATNYVSSNGGHIANMTSTQIANCGGALNDPKPILCNAHGTCAPTKDFSQEYSCRCNAGYNSSNYCATIVSNDCDNLGQCGAKGKCIITNGQSNGTCSCSPGAKGDQCSKCDPSSSAACNGQGACGSDGSCTCTNGYSGPHCDVSPTTDSGTKKTTEKSDSTSIRASYAGGIVIAVFALIVV</sequence>
<dbReference type="EMBL" id="FR824296">
    <property type="protein sequence ID" value="CCA24654.1"/>
    <property type="molecule type" value="Genomic_DNA"/>
</dbReference>
<dbReference type="SMART" id="SM00181">
    <property type="entry name" value="EGF"/>
    <property type="match status" value="3"/>
</dbReference>
<feature type="disulfide bond" evidence="1">
    <location>
        <begin position="264"/>
        <end position="281"/>
    </location>
</feature>
<evidence type="ECO:0000259" key="2">
    <source>
        <dbReference type="PROSITE" id="PS50026"/>
    </source>
</evidence>
<evidence type="ECO:0000256" key="1">
    <source>
        <dbReference type="PROSITE-ProRule" id="PRU00076"/>
    </source>
</evidence>
<dbReference type="Gene3D" id="2.10.25.10">
    <property type="entry name" value="Laminin"/>
    <property type="match status" value="1"/>
</dbReference>
<gene>
    <name evidence="3" type="primary">AlNc14C251G9643</name>
    <name evidence="3" type="ORF">ALNC14_107980</name>
</gene>
<dbReference type="PROSITE" id="PS01186">
    <property type="entry name" value="EGF_2"/>
    <property type="match status" value="2"/>
</dbReference>
<feature type="domain" description="EGF-like" evidence="2">
    <location>
        <begin position="254"/>
        <end position="293"/>
    </location>
</feature>
<accession>F0WTG4</accession>
<dbReference type="HOGENOM" id="CLU_062956_0_0_1"/>
<keyword evidence="1" id="KW-0245">EGF-like domain</keyword>
<reference evidence="3" key="1">
    <citation type="journal article" date="2011" name="PLoS Biol.">
        <title>Gene gain and loss during evolution of obligate parasitism in the white rust pathogen of Arabidopsis thaliana.</title>
        <authorList>
            <person name="Kemen E."/>
            <person name="Gardiner A."/>
            <person name="Schultz-Larsen T."/>
            <person name="Kemen A.C."/>
            <person name="Balmuth A.L."/>
            <person name="Robert-Seilaniantz A."/>
            <person name="Bailey K."/>
            <person name="Holub E."/>
            <person name="Studholme D.J."/>
            <person name="Maclean D."/>
            <person name="Jones J.D."/>
        </authorList>
    </citation>
    <scope>NUCLEOTIDE SEQUENCE</scope>
</reference>
<name>F0WTG4_9STRA</name>
<dbReference type="PROSITE" id="PS50026">
    <property type="entry name" value="EGF_3"/>
    <property type="match status" value="1"/>
</dbReference>
<dbReference type="Pfam" id="PF23106">
    <property type="entry name" value="EGF_Teneurin"/>
    <property type="match status" value="1"/>
</dbReference>
<organism evidence="3">
    <name type="scientific">Albugo laibachii Nc14</name>
    <dbReference type="NCBI Taxonomy" id="890382"/>
    <lineage>
        <taxon>Eukaryota</taxon>
        <taxon>Sar</taxon>
        <taxon>Stramenopiles</taxon>
        <taxon>Oomycota</taxon>
        <taxon>Peronosporomycetes</taxon>
        <taxon>Albuginales</taxon>
        <taxon>Albuginaceae</taxon>
        <taxon>Albugo</taxon>
    </lineage>
</organism>
<protein>
    <submittedName>
        <fullName evidence="3">Uncharacterized protein AlNc14C251G9643</fullName>
    </submittedName>
</protein>
<comment type="caution">
    <text evidence="1">Lacks conserved residue(s) required for the propagation of feature annotation.</text>
</comment>
<dbReference type="AlphaFoldDB" id="F0WTG4"/>
<proteinExistence type="predicted"/>
<keyword evidence="1" id="KW-1015">Disulfide bond</keyword>
<feature type="disulfide bond" evidence="1">
    <location>
        <begin position="283"/>
        <end position="292"/>
    </location>
</feature>
<reference evidence="3" key="2">
    <citation type="submission" date="2011-02" db="EMBL/GenBank/DDBJ databases">
        <authorList>
            <person name="MacLean D."/>
        </authorList>
    </citation>
    <scope>NUCLEOTIDE SEQUENCE</scope>
</reference>
<dbReference type="PROSITE" id="PS00022">
    <property type="entry name" value="EGF_1"/>
    <property type="match status" value="2"/>
</dbReference>
<dbReference type="InterPro" id="IPR000742">
    <property type="entry name" value="EGF"/>
</dbReference>